<sequence>MSAPAGHAVHLAPVELDELDELDAPDDDRTRRVPLWARRHAGRATATVVALVLVLLGVQSWLDARERARLRYLAEVPGVLRALADPPGVLWRWTPGVGALVAGDSAGGWAVGADYHPGGVTLRGTDPDTGDRRWSVPFSLDAALPPGGRSEFPSVWVRCSTVRSDDAPLAVCAAEVSPVASGGAATPLAVLDPVTGSVVATPTVPAGSLWAATGGLLVRATPAEDGRGGVRWTLTATDPVTGSVQWRHGTPVVPQVHEVRIGDYVIRSEPDLAADADRVLLTDSGHAWLFGADGSPRGDVTVATDGWAELGRSGTLVWMPWQNFAVPAGVLVTRAGTRVAVGELPARLSVDDGTAPEVVLLTGDDGGWDGVALVARDAGTGDELWRAEGVRGEPLLVDGVVHTAEGADVVARDARTGEVRWSVPVGAVPAWLGTDGSLVVVVTPDRSLLALDLADGRRARSVDLTRLAPGDPVGIDQVVEYAGRLLVRFRDGSGIVLG</sequence>
<reference evidence="3 4" key="1">
    <citation type="submission" date="2020-05" db="EMBL/GenBank/DDBJ databases">
        <title>Genome Sequencing of Type Strains.</title>
        <authorList>
            <person name="Lemaire J.F."/>
            <person name="Inderbitzin P."/>
            <person name="Gregorio O.A."/>
            <person name="Collins S.B."/>
            <person name="Wespe N."/>
            <person name="Knight-Connoni V."/>
        </authorList>
    </citation>
    <scope>NUCLEOTIDE SEQUENCE [LARGE SCALE GENOMIC DNA]</scope>
    <source>
        <strain evidence="3 4">ATCC 25174</strain>
    </source>
</reference>
<dbReference type="Gene3D" id="2.40.128.630">
    <property type="match status" value="1"/>
</dbReference>
<comment type="caution">
    <text evidence="3">The sequence shown here is derived from an EMBL/GenBank/DDBJ whole genome shotgun (WGS) entry which is preliminary data.</text>
</comment>
<evidence type="ECO:0000256" key="1">
    <source>
        <dbReference type="SAM" id="Phobius"/>
    </source>
</evidence>
<keyword evidence="4" id="KW-1185">Reference proteome</keyword>
<keyword evidence="1" id="KW-0472">Membrane</keyword>
<evidence type="ECO:0000313" key="3">
    <source>
        <dbReference type="EMBL" id="NUU18896.1"/>
    </source>
</evidence>
<feature type="domain" description="Pyrrolo-quinoline quinone repeat" evidence="2">
    <location>
        <begin position="374"/>
        <end position="461"/>
    </location>
</feature>
<dbReference type="Pfam" id="PF13360">
    <property type="entry name" value="PQQ_2"/>
    <property type="match status" value="1"/>
</dbReference>
<name>A0A7Y6A353_9CELL</name>
<organism evidence="3 4">
    <name type="scientific">Cellulomonas humilata</name>
    <dbReference type="NCBI Taxonomy" id="144055"/>
    <lineage>
        <taxon>Bacteria</taxon>
        <taxon>Bacillati</taxon>
        <taxon>Actinomycetota</taxon>
        <taxon>Actinomycetes</taxon>
        <taxon>Micrococcales</taxon>
        <taxon>Cellulomonadaceae</taxon>
        <taxon>Cellulomonas</taxon>
    </lineage>
</organism>
<protein>
    <submittedName>
        <fullName evidence="3">PQQ-binding-like beta-propeller repeat protein</fullName>
    </submittedName>
</protein>
<dbReference type="Proteomes" id="UP000565724">
    <property type="component" value="Unassembled WGS sequence"/>
</dbReference>
<dbReference type="EMBL" id="JABMCI010000069">
    <property type="protein sequence ID" value="NUU18896.1"/>
    <property type="molecule type" value="Genomic_DNA"/>
</dbReference>
<keyword evidence="1" id="KW-1133">Transmembrane helix</keyword>
<keyword evidence="1" id="KW-0812">Transmembrane</keyword>
<proteinExistence type="predicted"/>
<dbReference type="InterPro" id="IPR011047">
    <property type="entry name" value="Quinoprotein_ADH-like_sf"/>
</dbReference>
<accession>A0A7Y6A353</accession>
<dbReference type="AlphaFoldDB" id="A0A7Y6A353"/>
<dbReference type="RefSeq" id="WP_175348817.1">
    <property type="nucleotide sequence ID" value="NZ_JABMCI010000069.1"/>
</dbReference>
<dbReference type="InterPro" id="IPR002372">
    <property type="entry name" value="PQQ_rpt_dom"/>
</dbReference>
<gene>
    <name evidence="3" type="ORF">HP550_16715</name>
</gene>
<evidence type="ECO:0000259" key="2">
    <source>
        <dbReference type="Pfam" id="PF13360"/>
    </source>
</evidence>
<dbReference type="SUPFAM" id="SSF50998">
    <property type="entry name" value="Quinoprotein alcohol dehydrogenase-like"/>
    <property type="match status" value="1"/>
</dbReference>
<feature type="transmembrane region" description="Helical" evidence="1">
    <location>
        <begin position="41"/>
        <end position="62"/>
    </location>
</feature>
<evidence type="ECO:0000313" key="4">
    <source>
        <dbReference type="Proteomes" id="UP000565724"/>
    </source>
</evidence>